<dbReference type="InterPro" id="IPR036412">
    <property type="entry name" value="HAD-like_sf"/>
</dbReference>
<dbReference type="PANTHER" id="PTHR43481:SF4">
    <property type="entry name" value="GLYCEROL-1-PHOSPHATE PHOSPHOHYDROLASE 1-RELATED"/>
    <property type="match status" value="1"/>
</dbReference>
<evidence type="ECO:0000313" key="1">
    <source>
        <dbReference type="EMBL" id="KAB1644885.1"/>
    </source>
</evidence>
<evidence type="ECO:0000313" key="2">
    <source>
        <dbReference type="Proteomes" id="UP000433493"/>
    </source>
</evidence>
<reference evidence="1 2" key="1">
    <citation type="submission" date="2019-09" db="EMBL/GenBank/DDBJ databases">
        <title>Phylogeny of genus Pseudoclavibacter and closely related genus.</title>
        <authorList>
            <person name="Li Y."/>
        </authorList>
    </citation>
    <scope>NUCLEOTIDE SEQUENCE [LARGE SCALE GENOMIC DNA]</scope>
    <source>
        <strain evidence="1 2">KCTC 13959</strain>
    </source>
</reference>
<keyword evidence="2" id="KW-1185">Reference proteome</keyword>
<dbReference type="AlphaFoldDB" id="A0A7J5BF75"/>
<protein>
    <submittedName>
        <fullName evidence="1">HAD-IA family hydrolase</fullName>
    </submittedName>
</protein>
<dbReference type="SUPFAM" id="SSF56784">
    <property type="entry name" value="HAD-like"/>
    <property type="match status" value="1"/>
</dbReference>
<dbReference type="SFLD" id="SFLDG01129">
    <property type="entry name" value="C1.5:_HAD__Beta-PGM__Phosphata"/>
    <property type="match status" value="1"/>
</dbReference>
<comment type="caution">
    <text evidence="1">The sequence shown here is derived from an EMBL/GenBank/DDBJ whole genome shotgun (WGS) entry which is preliminary data.</text>
</comment>
<dbReference type="InterPro" id="IPR023198">
    <property type="entry name" value="PGP-like_dom2"/>
</dbReference>
<dbReference type="InterPro" id="IPR006439">
    <property type="entry name" value="HAD-SF_hydro_IA"/>
</dbReference>
<dbReference type="GO" id="GO:0050308">
    <property type="term" value="F:sugar-phosphatase activity"/>
    <property type="evidence" value="ECO:0007669"/>
    <property type="project" value="TreeGrafter"/>
</dbReference>
<gene>
    <name evidence="1" type="ORF">F8O05_01030</name>
</gene>
<dbReference type="OrthoDB" id="9800058at2"/>
<dbReference type="SFLD" id="SFLDS00003">
    <property type="entry name" value="Haloacid_Dehalogenase"/>
    <property type="match status" value="1"/>
</dbReference>
<dbReference type="Gene3D" id="3.40.50.1000">
    <property type="entry name" value="HAD superfamily/HAD-like"/>
    <property type="match status" value="1"/>
</dbReference>
<dbReference type="Gene3D" id="1.10.150.240">
    <property type="entry name" value="Putative phosphatase, domain 2"/>
    <property type="match status" value="1"/>
</dbReference>
<organism evidence="1 2">
    <name type="scientific">Gulosibacter chungangensis</name>
    <dbReference type="NCBI Taxonomy" id="979746"/>
    <lineage>
        <taxon>Bacteria</taxon>
        <taxon>Bacillati</taxon>
        <taxon>Actinomycetota</taxon>
        <taxon>Actinomycetes</taxon>
        <taxon>Micrococcales</taxon>
        <taxon>Microbacteriaceae</taxon>
        <taxon>Gulosibacter</taxon>
    </lineage>
</organism>
<proteinExistence type="predicted"/>
<keyword evidence="1" id="KW-0378">Hydrolase</keyword>
<sequence length="221" mass="23037">MLDLTVSGLLLDMDGTLVDSNALVEKIWQEFAHRHGLELASILEVSHGRPSIDTVREFLPDADAATHWEERNWIEAQGLASTDGVVEIPGAAEFMTRVDALGIPVSIVTSAPRDLAIKRFDAAGVPFPANAITADDITTGKPDPQPFALGAQLLGLPAGVCAAFEDSGAGLNSARGAGCAAVVVGSYDGPETIGLPRISNWDAVGLESAGEAFRVFTASEA</sequence>
<name>A0A7J5BF75_9MICO</name>
<dbReference type="NCBIfam" id="TIGR01509">
    <property type="entry name" value="HAD-SF-IA-v3"/>
    <property type="match status" value="1"/>
</dbReference>
<dbReference type="RefSeq" id="WP_158050898.1">
    <property type="nucleotide sequence ID" value="NZ_WBKB01000001.1"/>
</dbReference>
<dbReference type="PANTHER" id="PTHR43481">
    <property type="entry name" value="FRUCTOSE-1-PHOSPHATE PHOSPHATASE"/>
    <property type="match status" value="1"/>
</dbReference>
<dbReference type="EMBL" id="WBKB01000001">
    <property type="protein sequence ID" value="KAB1644885.1"/>
    <property type="molecule type" value="Genomic_DNA"/>
</dbReference>
<dbReference type="InterPro" id="IPR023214">
    <property type="entry name" value="HAD_sf"/>
</dbReference>
<dbReference type="Proteomes" id="UP000433493">
    <property type="component" value="Unassembled WGS sequence"/>
</dbReference>
<dbReference type="Pfam" id="PF00702">
    <property type="entry name" value="Hydrolase"/>
    <property type="match status" value="1"/>
</dbReference>
<dbReference type="InterPro" id="IPR051806">
    <property type="entry name" value="HAD-like_SPP"/>
</dbReference>
<accession>A0A7J5BF75</accession>